<evidence type="ECO:0000313" key="10">
    <source>
        <dbReference type="Proteomes" id="UP000245207"/>
    </source>
</evidence>
<gene>
    <name evidence="9" type="ORF">CTI12_AA128270</name>
    <name evidence="8" type="ORF">CTI12_AA237930</name>
    <name evidence="7" type="ORF">CTI12_AA393990</name>
</gene>
<dbReference type="EMBL" id="PKPP01005726">
    <property type="protein sequence ID" value="PWA59077.1"/>
    <property type="molecule type" value="Genomic_DNA"/>
</dbReference>
<evidence type="ECO:0000313" key="7">
    <source>
        <dbReference type="EMBL" id="PWA59077.1"/>
    </source>
</evidence>
<feature type="transmembrane region" description="Helical" evidence="5">
    <location>
        <begin position="81"/>
        <end position="97"/>
    </location>
</feature>
<keyword evidence="5" id="KW-1133">Transmembrane helix</keyword>
<dbReference type="InterPro" id="IPR010666">
    <property type="entry name" value="Znf_GRF"/>
</dbReference>
<dbReference type="Proteomes" id="UP000245207">
    <property type="component" value="Unassembled WGS sequence"/>
</dbReference>
<dbReference type="PROSITE" id="PS51999">
    <property type="entry name" value="ZF_GRF"/>
    <property type="match status" value="1"/>
</dbReference>
<sequence>MVNCHCGKVAVVKTSWTNINPGRRFYSCPDVASDCPFVDWVDPPMCPRSVNIIPGLLRSLNNHRGQIQVLQEERARMKKQLYVSWAFVFMFVAYIVLT</sequence>
<comment type="caution">
    <text evidence="8">The sequence shown here is derived from an EMBL/GenBank/DDBJ whole genome shotgun (WGS) entry which is preliminary data.</text>
</comment>
<dbReference type="AlphaFoldDB" id="A0A2U1NK66"/>
<evidence type="ECO:0000256" key="5">
    <source>
        <dbReference type="SAM" id="Phobius"/>
    </source>
</evidence>
<reference evidence="8 10" key="1">
    <citation type="journal article" date="2018" name="Mol. Plant">
        <title>The genome of Artemisia annua provides insight into the evolution of Asteraceae family and artemisinin biosynthesis.</title>
        <authorList>
            <person name="Shen Q."/>
            <person name="Zhang L."/>
            <person name="Liao Z."/>
            <person name="Wang S."/>
            <person name="Yan T."/>
            <person name="Shi P."/>
            <person name="Liu M."/>
            <person name="Fu X."/>
            <person name="Pan Q."/>
            <person name="Wang Y."/>
            <person name="Lv Z."/>
            <person name="Lu X."/>
            <person name="Zhang F."/>
            <person name="Jiang W."/>
            <person name="Ma Y."/>
            <person name="Chen M."/>
            <person name="Hao X."/>
            <person name="Li L."/>
            <person name="Tang Y."/>
            <person name="Lv G."/>
            <person name="Zhou Y."/>
            <person name="Sun X."/>
            <person name="Brodelius P.E."/>
            <person name="Rose J.K.C."/>
            <person name="Tang K."/>
        </authorList>
    </citation>
    <scope>NUCLEOTIDE SEQUENCE [LARGE SCALE GENOMIC DNA]</scope>
    <source>
        <strain evidence="10">cv. Huhao1</strain>
        <tissue evidence="8">Leaf</tissue>
    </source>
</reference>
<accession>A0A2U1NK66</accession>
<evidence type="ECO:0000256" key="2">
    <source>
        <dbReference type="ARBA" id="ARBA00022771"/>
    </source>
</evidence>
<proteinExistence type="predicted"/>
<evidence type="ECO:0000313" key="9">
    <source>
        <dbReference type="EMBL" id="PWA87424.1"/>
    </source>
</evidence>
<protein>
    <submittedName>
        <fullName evidence="8">Zinc finger, GRF-type</fullName>
    </submittedName>
</protein>
<evidence type="ECO:0000313" key="8">
    <source>
        <dbReference type="EMBL" id="PWA73895.1"/>
    </source>
</evidence>
<dbReference type="PANTHER" id="PTHR33248">
    <property type="entry name" value="ZINC ION-BINDING PROTEIN"/>
    <property type="match status" value="1"/>
</dbReference>
<evidence type="ECO:0000256" key="3">
    <source>
        <dbReference type="ARBA" id="ARBA00022833"/>
    </source>
</evidence>
<dbReference type="GO" id="GO:0008270">
    <property type="term" value="F:zinc ion binding"/>
    <property type="evidence" value="ECO:0007669"/>
    <property type="project" value="UniProtKB-KW"/>
</dbReference>
<dbReference type="EMBL" id="PKPP01002657">
    <property type="protein sequence ID" value="PWA73895.1"/>
    <property type="molecule type" value="Genomic_DNA"/>
</dbReference>
<keyword evidence="5" id="KW-0812">Transmembrane</keyword>
<dbReference type="EMBL" id="PKPP01000916">
    <property type="protein sequence ID" value="PWA87424.1"/>
    <property type="molecule type" value="Genomic_DNA"/>
</dbReference>
<organism evidence="8 10">
    <name type="scientific">Artemisia annua</name>
    <name type="common">Sweet wormwood</name>
    <dbReference type="NCBI Taxonomy" id="35608"/>
    <lineage>
        <taxon>Eukaryota</taxon>
        <taxon>Viridiplantae</taxon>
        <taxon>Streptophyta</taxon>
        <taxon>Embryophyta</taxon>
        <taxon>Tracheophyta</taxon>
        <taxon>Spermatophyta</taxon>
        <taxon>Magnoliopsida</taxon>
        <taxon>eudicotyledons</taxon>
        <taxon>Gunneridae</taxon>
        <taxon>Pentapetalae</taxon>
        <taxon>asterids</taxon>
        <taxon>campanulids</taxon>
        <taxon>Asterales</taxon>
        <taxon>Asteraceae</taxon>
        <taxon>Asteroideae</taxon>
        <taxon>Anthemideae</taxon>
        <taxon>Artemisiinae</taxon>
        <taxon>Artemisia</taxon>
    </lineage>
</organism>
<keyword evidence="1" id="KW-0479">Metal-binding</keyword>
<evidence type="ECO:0000256" key="1">
    <source>
        <dbReference type="ARBA" id="ARBA00022723"/>
    </source>
</evidence>
<evidence type="ECO:0000259" key="6">
    <source>
        <dbReference type="PROSITE" id="PS51999"/>
    </source>
</evidence>
<feature type="domain" description="GRF-type" evidence="6">
    <location>
        <begin position="4"/>
        <end position="44"/>
    </location>
</feature>
<keyword evidence="10" id="KW-1185">Reference proteome</keyword>
<keyword evidence="5" id="KW-0472">Membrane</keyword>
<dbReference type="Pfam" id="PF06839">
    <property type="entry name" value="Zn_ribbon_GRF"/>
    <property type="match status" value="1"/>
</dbReference>
<name>A0A2U1NK66_ARTAN</name>
<dbReference type="OrthoDB" id="5418639at2759"/>
<evidence type="ECO:0000256" key="4">
    <source>
        <dbReference type="PROSITE-ProRule" id="PRU01343"/>
    </source>
</evidence>
<keyword evidence="2 4" id="KW-0863">Zinc-finger</keyword>
<keyword evidence="3" id="KW-0862">Zinc</keyword>